<dbReference type="PIRSF" id="PIRSF004789">
    <property type="entry name" value="DR1281"/>
    <property type="match status" value="1"/>
</dbReference>
<dbReference type="OrthoDB" id="9801109at2"/>
<name>A0A5B9W0E4_9BACT</name>
<feature type="binding site" evidence="2">
    <location>
        <position position="180"/>
    </location>
    <ligand>
        <name>Fe cation</name>
        <dbReference type="ChEBI" id="CHEBI:24875"/>
        <label>1</label>
    </ligand>
</feature>
<accession>A0A5B9W0E4</accession>
<feature type="binding site" evidence="2">
    <location>
        <position position="153"/>
    </location>
    <ligand>
        <name>Fe cation</name>
        <dbReference type="ChEBI" id="CHEBI:24875"/>
        <label>2</label>
    </ligand>
</feature>
<dbReference type="PANTHER" id="PTHR36303:SF1">
    <property type="entry name" value="2',3'-CYCLIC-NUCLEOTIDE 2'-PHOSPHODIESTERASE"/>
    <property type="match status" value="1"/>
</dbReference>
<reference evidence="3 4" key="1">
    <citation type="submission" date="2019-08" db="EMBL/GenBank/DDBJ databases">
        <title>Deep-cultivation of Planctomycetes and their phenomic and genomic characterization uncovers novel biology.</title>
        <authorList>
            <person name="Wiegand S."/>
            <person name="Jogler M."/>
            <person name="Boedeker C."/>
            <person name="Pinto D."/>
            <person name="Vollmers J."/>
            <person name="Rivas-Marin E."/>
            <person name="Kohn T."/>
            <person name="Peeters S.H."/>
            <person name="Heuer A."/>
            <person name="Rast P."/>
            <person name="Oberbeckmann S."/>
            <person name="Bunk B."/>
            <person name="Jeske O."/>
            <person name="Meyerdierks A."/>
            <person name="Storesund J.E."/>
            <person name="Kallscheuer N."/>
            <person name="Luecker S."/>
            <person name="Lage O.M."/>
            <person name="Pohl T."/>
            <person name="Merkel B.J."/>
            <person name="Hornburger P."/>
            <person name="Mueller R.-W."/>
            <person name="Bruemmer F."/>
            <person name="Labrenz M."/>
            <person name="Spormann A.M."/>
            <person name="Op den Camp H."/>
            <person name="Overmann J."/>
            <person name="Amann R."/>
            <person name="Jetten M.S.M."/>
            <person name="Mascher T."/>
            <person name="Medema M.H."/>
            <person name="Devos D.P."/>
            <person name="Kaster A.-K."/>
            <person name="Ovreas L."/>
            <person name="Rohde M."/>
            <person name="Galperin M.Y."/>
            <person name="Jogler C."/>
        </authorList>
    </citation>
    <scope>NUCLEOTIDE SEQUENCE [LARGE SCALE GENOMIC DNA]</scope>
    <source>
        <strain evidence="3 4">OJF2</strain>
    </source>
</reference>
<evidence type="ECO:0000313" key="4">
    <source>
        <dbReference type="Proteomes" id="UP000324233"/>
    </source>
</evidence>
<keyword evidence="4" id="KW-1185">Reference proteome</keyword>
<dbReference type="Pfam" id="PF13277">
    <property type="entry name" value="YmdB"/>
    <property type="match status" value="1"/>
</dbReference>
<dbReference type="Gene3D" id="3.60.21.10">
    <property type="match status" value="1"/>
</dbReference>
<evidence type="ECO:0000256" key="2">
    <source>
        <dbReference type="PIRSR" id="PIRSR004789-51"/>
    </source>
</evidence>
<organism evidence="3 4">
    <name type="scientific">Aquisphaera giovannonii</name>
    <dbReference type="NCBI Taxonomy" id="406548"/>
    <lineage>
        <taxon>Bacteria</taxon>
        <taxon>Pseudomonadati</taxon>
        <taxon>Planctomycetota</taxon>
        <taxon>Planctomycetia</taxon>
        <taxon>Isosphaerales</taxon>
        <taxon>Isosphaeraceae</taxon>
        <taxon>Aquisphaera</taxon>
    </lineage>
</organism>
<feature type="binding site" evidence="2">
    <location>
        <position position="41"/>
    </location>
    <ligand>
        <name>Fe cation</name>
        <dbReference type="ChEBI" id="CHEBI:24875"/>
        <label>1</label>
    </ligand>
</feature>
<feature type="binding site" evidence="2">
    <location>
        <position position="42"/>
    </location>
    <ligand>
        <name>Fe cation</name>
        <dbReference type="ChEBI" id="CHEBI:24875"/>
        <label>1</label>
    </ligand>
</feature>
<dbReference type="AlphaFoldDB" id="A0A5B9W0E4"/>
<dbReference type="EMBL" id="CP042997">
    <property type="protein sequence ID" value="QEH33719.1"/>
    <property type="molecule type" value="Genomic_DNA"/>
</dbReference>
<dbReference type="RefSeq" id="WP_148593730.1">
    <property type="nucleotide sequence ID" value="NZ_CP042997.1"/>
</dbReference>
<sequence>MALKILFIGDVVGSPGRKIVSQALPRLIPRWGLGLVVCNAENSAGGSGLTLRCYEELADAGVDVMTMGDHVYRKDEIFQIFERSDAVVRPANFPTESPGAEMALVQARDGTLVAVFTVLGRTYMKPVDSPFTACDRLLERLGGTAKVVVVDVHAEATSDKQLLARYLDGRVSAVLGTHTHVATADEQILKQGTAFQCDVGMTGPHDSILGRRYDRVLSATLSQVPCYFDVATGDPRLNGALVTVDPVTGRALSIQRVSLSQQDVQKMLTESGDGTGPSPASEPLRG</sequence>
<dbReference type="Proteomes" id="UP000324233">
    <property type="component" value="Chromosome"/>
</dbReference>
<feature type="binding site" evidence="2">
    <location>
        <position position="10"/>
    </location>
    <ligand>
        <name>Fe cation</name>
        <dbReference type="ChEBI" id="CHEBI:24875"/>
        <label>1</label>
    </ligand>
</feature>
<evidence type="ECO:0008006" key="5">
    <source>
        <dbReference type="Google" id="ProtNLM"/>
    </source>
</evidence>
<feature type="binding site" evidence="2">
    <location>
        <position position="69"/>
    </location>
    <ligand>
        <name>Fe cation</name>
        <dbReference type="ChEBI" id="CHEBI:24875"/>
        <label>2</label>
    </ligand>
</feature>
<dbReference type="InterPro" id="IPR029052">
    <property type="entry name" value="Metallo-depent_PP-like"/>
</dbReference>
<protein>
    <recommendedName>
        <fullName evidence="5">Calcineurin-like phosphoesterase</fullName>
    </recommendedName>
</protein>
<dbReference type="GO" id="GO:0004113">
    <property type="term" value="F:2',3'-cyclic-nucleotide 3'-phosphodiesterase activity"/>
    <property type="evidence" value="ECO:0007669"/>
    <property type="project" value="TreeGrafter"/>
</dbReference>
<proteinExistence type="predicted"/>
<dbReference type="NCBIfam" id="TIGR00282">
    <property type="entry name" value="TIGR00282 family metallophosphoesterase"/>
    <property type="match status" value="1"/>
</dbReference>
<feature type="binding site" evidence="2">
    <location>
        <position position="178"/>
    </location>
    <ligand>
        <name>Fe cation</name>
        <dbReference type="ChEBI" id="CHEBI:24875"/>
        <label>2</label>
    </ligand>
</feature>
<dbReference type="SUPFAM" id="SSF56300">
    <property type="entry name" value="Metallo-dependent phosphatases"/>
    <property type="match status" value="1"/>
</dbReference>
<feature type="active site" description="Proton donor" evidence="1">
    <location>
        <position position="70"/>
    </location>
</feature>
<feature type="binding site" evidence="2">
    <location>
        <position position="41"/>
    </location>
    <ligand>
        <name>Fe cation</name>
        <dbReference type="ChEBI" id="CHEBI:24875"/>
        <label>2</label>
    </ligand>
</feature>
<evidence type="ECO:0000256" key="1">
    <source>
        <dbReference type="PIRSR" id="PIRSR004789-50"/>
    </source>
</evidence>
<gene>
    <name evidence="3" type="ORF">OJF2_22250</name>
</gene>
<evidence type="ECO:0000313" key="3">
    <source>
        <dbReference type="EMBL" id="QEH33719.1"/>
    </source>
</evidence>
<dbReference type="KEGG" id="agv:OJF2_22250"/>
<dbReference type="GO" id="GO:0046872">
    <property type="term" value="F:metal ion binding"/>
    <property type="evidence" value="ECO:0007669"/>
    <property type="project" value="UniProtKB-KW"/>
</dbReference>
<dbReference type="PANTHER" id="PTHR36303">
    <property type="entry name" value="2',3'-CYCLIC-NUCLEOTIDE 2'-PHOSPHODIESTERASE"/>
    <property type="match status" value="1"/>
</dbReference>
<dbReference type="InterPro" id="IPR005235">
    <property type="entry name" value="YmdB-like"/>
</dbReference>
<keyword evidence="2" id="KW-0479">Metal-binding</keyword>